<feature type="domain" description="Heterokaryon incompatibility" evidence="2">
    <location>
        <begin position="22"/>
        <end position="124"/>
    </location>
</feature>
<evidence type="ECO:0000256" key="1">
    <source>
        <dbReference type="SAM" id="MobiDB-lite"/>
    </source>
</evidence>
<evidence type="ECO:0000259" key="2">
    <source>
        <dbReference type="Pfam" id="PF06985"/>
    </source>
</evidence>
<sequence>MRLINVKTHKLEEFIDDCTPPYAILSHTWGDDCEELSFRDDEDGNTDKPGSGSVKFRGCCRQAAEDDLGHAWINSCCIDKTNLVELNEAINSMFRWYRRAAICYAFLSDVPSAEEPRREGMRFYGTAADNSTEWHLLGTKGNMSSTITSITGIAREYLLGIAGLHKASVAQRMSWAANRDTKRNEDLAYCLLGIFNITMPMIYGEGGQQAFFRLQEHIMKVTRDDSVLAWGLQKHGKSGDEPIVKDYSEGTAGRLLAKRPCIFCRLWSHHPPGEPSDVYELSRYVGRHHSSSSAATMGPDWPGRVTQLRT</sequence>
<proteinExistence type="predicted"/>
<dbReference type="Pfam" id="PF06985">
    <property type="entry name" value="HET"/>
    <property type="match status" value="1"/>
</dbReference>
<dbReference type="EMBL" id="LFMI01000293">
    <property type="protein sequence ID" value="OTA02206.1"/>
    <property type="molecule type" value="Genomic_DNA"/>
</dbReference>
<protein>
    <recommendedName>
        <fullName evidence="2">Heterokaryon incompatibility domain-containing protein</fullName>
    </recommendedName>
</protein>
<keyword evidence="4" id="KW-1185">Reference proteome</keyword>
<evidence type="ECO:0000313" key="3">
    <source>
        <dbReference type="EMBL" id="OTA02206.1"/>
    </source>
</evidence>
<evidence type="ECO:0000313" key="4">
    <source>
        <dbReference type="Proteomes" id="UP000219286"/>
    </source>
</evidence>
<dbReference type="PANTHER" id="PTHR10622">
    <property type="entry name" value="HET DOMAIN-CONTAINING PROTEIN"/>
    <property type="match status" value="1"/>
</dbReference>
<dbReference type="AlphaFoldDB" id="A0A2H2ZJ69"/>
<dbReference type="InterPro" id="IPR010730">
    <property type="entry name" value="HET"/>
</dbReference>
<dbReference type="OrthoDB" id="194358at2759"/>
<feature type="region of interest" description="Disordered" evidence="1">
    <location>
        <begin position="290"/>
        <end position="310"/>
    </location>
</feature>
<gene>
    <name evidence="3" type="ORF">A9Z42_0025590</name>
</gene>
<comment type="caution">
    <text evidence="3">The sequence shown here is derived from an EMBL/GenBank/DDBJ whole genome shotgun (WGS) entry which is preliminary data.</text>
</comment>
<dbReference type="Proteomes" id="UP000219286">
    <property type="component" value="Unassembled WGS sequence"/>
</dbReference>
<dbReference type="PANTHER" id="PTHR10622:SF10">
    <property type="entry name" value="HET DOMAIN-CONTAINING PROTEIN"/>
    <property type="match status" value="1"/>
</dbReference>
<reference evidence="3 4" key="1">
    <citation type="journal article" date="2015" name="Genome Announc.">
        <title>Genome sequence and annotation of Trichoderma parareesei, the ancestor of the cellulase producer Trichoderma reesei.</title>
        <authorList>
            <person name="Yang D."/>
            <person name="Pomraning K."/>
            <person name="Kopchinskiy A."/>
            <person name="Karimi Aghcheh R."/>
            <person name="Atanasova L."/>
            <person name="Chenthamara K."/>
            <person name="Baker S.E."/>
            <person name="Zhang R."/>
            <person name="Shen Q."/>
            <person name="Freitag M."/>
            <person name="Kubicek C.P."/>
            <person name="Druzhinina I.S."/>
        </authorList>
    </citation>
    <scope>NUCLEOTIDE SEQUENCE [LARGE SCALE GENOMIC DNA]</scope>
    <source>
        <strain evidence="3 4">CBS 125925</strain>
    </source>
</reference>
<accession>A0A2H2ZJ69</accession>
<name>A0A2H2ZJ69_TRIPA</name>
<organism evidence="3 4">
    <name type="scientific">Trichoderma parareesei</name>
    <name type="common">Filamentous fungus</name>
    <dbReference type="NCBI Taxonomy" id="858221"/>
    <lineage>
        <taxon>Eukaryota</taxon>
        <taxon>Fungi</taxon>
        <taxon>Dikarya</taxon>
        <taxon>Ascomycota</taxon>
        <taxon>Pezizomycotina</taxon>
        <taxon>Sordariomycetes</taxon>
        <taxon>Hypocreomycetidae</taxon>
        <taxon>Hypocreales</taxon>
        <taxon>Hypocreaceae</taxon>
        <taxon>Trichoderma</taxon>
    </lineage>
</organism>